<keyword evidence="1 2" id="KW-0732">Signal</keyword>
<reference evidence="5" key="1">
    <citation type="submission" date="2016-10" db="EMBL/GenBank/DDBJ databases">
        <authorList>
            <person name="Varghese N."/>
            <person name="Submissions S."/>
        </authorList>
    </citation>
    <scope>NUCLEOTIDE SEQUENCE [LARGE SCALE GENOMIC DNA]</scope>
    <source>
        <strain evidence="5">DSM 15363</strain>
    </source>
</reference>
<feature type="signal peptide" evidence="2">
    <location>
        <begin position="1"/>
        <end position="22"/>
    </location>
</feature>
<dbReference type="InterPro" id="IPR026444">
    <property type="entry name" value="Secre_tail"/>
</dbReference>
<organism evidence="4 5">
    <name type="scientific">Winogradskyella thalassocola</name>
    <dbReference type="NCBI Taxonomy" id="262004"/>
    <lineage>
        <taxon>Bacteria</taxon>
        <taxon>Pseudomonadati</taxon>
        <taxon>Bacteroidota</taxon>
        <taxon>Flavobacteriia</taxon>
        <taxon>Flavobacteriales</taxon>
        <taxon>Flavobacteriaceae</taxon>
        <taxon>Winogradskyella</taxon>
    </lineage>
</organism>
<feature type="chain" id="PRO_5011569082" evidence="2">
    <location>
        <begin position="23"/>
        <end position="607"/>
    </location>
</feature>
<feature type="domain" description="Secretion system C-terminal sorting" evidence="3">
    <location>
        <begin position="540"/>
        <end position="606"/>
    </location>
</feature>
<name>A0A1G8DPI6_9FLAO</name>
<accession>A0A1G8DPI6</accession>
<keyword evidence="5" id="KW-1185">Reference proteome</keyword>
<evidence type="ECO:0000313" key="4">
    <source>
        <dbReference type="EMBL" id="SDH59558.1"/>
    </source>
</evidence>
<evidence type="ECO:0000256" key="2">
    <source>
        <dbReference type="SAM" id="SignalP"/>
    </source>
</evidence>
<dbReference type="EMBL" id="FNCZ01000003">
    <property type="protein sequence ID" value="SDH59558.1"/>
    <property type="molecule type" value="Genomic_DNA"/>
</dbReference>
<dbReference type="Pfam" id="PF18962">
    <property type="entry name" value="Por_Secre_tail"/>
    <property type="match status" value="1"/>
</dbReference>
<dbReference type="STRING" id="262004.SAMN04489796_103270"/>
<evidence type="ECO:0000259" key="3">
    <source>
        <dbReference type="Pfam" id="PF18962"/>
    </source>
</evidence>
<dbReference type="AlphaFoldDB" id="A0A1G8DPI6"/>
<gene>
    <name evidence="4" type="ORF">SAMN04489796_103270</name>
</gene>
<dbReference type="Proteomes" id="UP000199492">
    <property type="component" value="Unassembled WGS sequence"/>
</dbReference>
<proteinExistence type="predicted"/>
<sequence length="607" mass="65412">MKKTKPTLAFLSVLCFFNLSKAQQFESGYDIQNQLQGQYVLDDQNLFNSTASELELNLEEENFTLNESTEVYETTLEVNFERSTFDDAVTHIYNDGWVVDNPLADGIDATDFIIVQSGNVEITSDITLSLITVEAGASITIGSGATVTSNIILNSAPGEFSSLISDGTIVGTVTYNRSTAIMMINELVSAPLSGQQFSAFAGANLNLAASSDLRAYAPFITSTDAYDNLDIVGDGSHILAAGNGYRAATTDGGNLIYIGDVETSDILDIAISASGDAWNLIGNPYPSYLDFESFLNANSTQLEAGSTAIYRYTGNSTDPWDIWNQATADNEDVIELVAPGQAFFVKAKSGGGLIDFLTSMRSDGTPSGDDSRDATPSHYGHLKLKLSSTSSNYATDFYFNSNASAGLDPGYDATIFGTSAPAFSIYSSLIEGDENIALAIQALNNMSMDNVVVPLGVNASLGQELIFSIVESDMSDSTNMYLEDIVNNTVTLLNTTDYILTPSTDLSGTGRFYLRFENTTLSTINVDAESVKIYVDNTAKTININGQLQSNTTAKLFDVNGRLVLTNVLNTNNTNQSINVSQLSSGVYIVELDNNTNERRIEKLIIR</sequence>
<evidence type="ECO:0000313" key="5">
    <source>
        <dbReference type="Proteomes" id="UP000199492"/>
    </source>
</evidence>
<dbReference type="OrthoDB" id="975384at2"/>
<dbReference type="NCBIfam" id="TIGR04183">
    <property type="entry name" value="Por_Secre_tail"/>
    <property type="match status" value="1"/>
</dbReference>
<dbReference type="RefSeq" id="WP_092467665.1">
    <property type="nucleotide sequence ID" value="NZ_FNCZ01000003.1"/>
</dbReference>
<protein>
    <submittedName>
        <fullName evidence="4">Por secretion system C-terminal sorting domain-containing protein</fullName>
    </submittedName>
</protein>
<evidence type="ECO:0000256" key="1">
    <source>
        <dbReference type="ARBA" id="ARBA00022729"/>
    </source>
</evidence>